<feature type="domain" description="DUF5615" evidence="1">
    <location>
        <begin position="4"/>
        <end position="61"/>
    </location>
</feature>
<dbReference type="InterPro" id="IPR041049">
    <property type="entry name" value="DUF5615"/>
</dbReference>
<comment type="caution">
    <text evidence="2">The sequence shown here is derived from an EMBL/GenBank/DDBJ whole genome shotgun (WGS) entry which is preliminary data.</text>
</comment>
<accession>A0A841UUK6</accession>
<dbReference type="Pfam" id="PF18480">
    <property type="entry name" value="DUF5615"/>
    <property type="match status" value="1"/>
</dbReference>
<protein>
    <submittedName>
        <fullName evidence="2">DUF5615 family PIN-like protein</fullName>
    </submittedName>
</protein>
<evidence type="ECO:0000313" key="3">
    <source>
        <dbReference type="Proteomes" id="UP000525432"/>
    </source>
</evidence>
<dbReference type="EMBL" id="JACEGC010000016">
    <property type="protein sequence ID" value="MBC1194753.1"/>
    <property type="molecule type" value="Genomic_DNA"/>
</dbReference>
<name>A0A841UUK6_MICAE</name>
<organism evidence="2 3">
    <name type="scientific">Microcystis aeruginosa BLCC-F158</name>
    <dbReference type="NCBI Taxonomy" id="2755316"/>
    <lineage>
        <taxon>Bacteria</taxon>
        <taxon>Bacillati</taxon>
        <taxon>Cyanobacteriota</taxon>
        <taxon>Cyanophyceae</taxon>
        <taxon>Oscillatoriophycideae</taxon>
        <taxon>Chroococcales</taxon>
        <taxon>Microcystaceae</taxon>
        <taxon>Microcystis</taxon>
    </lineage>
</organism>
<evidence type="ECO:0000313" key="2">
    <source>
        <dbReference type="EMBL" id="MBC1194753.1"/>
    </source>
</evidence>
<dbReference type="Proteomes" id="UP000525432">
    <property type="component" value="Unassembled WGS sequence"/>
</dbReference>
<gene>
    <name evidence="2" type="ORF">H0901_05490</name>
</gene>
<evidence type="ECO:0000259" key="1">
    <source>
        <dbReference type="Pfam" id="PF18480"/>
    </source>
</evidence>
<dbReference type="AlphaFoldDB" id="A0A841UUK6"/>
<sequence length="115" mass="12843">MSLKLYMDENVHGAITIGLRLRDVDVLTVQEDGYSGSPDPVILDRSTALGRIVFTQDRDFLVEGSHCQTVGIDFAGVVYAHQLMVSIGDCIRDLELITKLGNPEEFVNRIQYLPF</sequence>
<reference evidence="2 3" key="1">
    <citation type="submission" date="2020-07" db="EMBL/GenBank/DDBJ databases">
        <title>Genomes of two Microcystis aeruginosa (Cyanobacteria) strains from Florida (USA) with disparate toxicogenic potential.</title>
        <authorList>
            <person name="Lefler F.W."/>
            <person name="Barbosa M."/>
            <person name="Berthold D.E."/>
            <person name="Laughinghouse H.D. IV."/>
        </authorList>
    </citation>
    <scope>NUCLEOTIDE SEQUENCE [LARGE SCALE GENOMIC DNA]</scope>
    <source>
        <strain evidence="2 3">BLCCF158</strain>
    </source>
</reference>
<dbReference type="RefSeq" id="WP_185238901.1">
    <property type="nucleotide sequence ID" value="NZ_JACEGC010000016.1"/>
</dbReference>
<proteinExistence type="predicted"/>